<reference evidence="1" key="1">
    <citation type="submission" date="2020-03" db="EMBL/GenBank/DDBJ databases">
        <title>The deep terrestrial virosphere.</title>
        <authorList>
            <person name="Holmfeldt K."/>
            <person name="Nilsson E."/>
            <person name="Simone D."/>
            <person name="Lopez-Fernandez M."/>
            <person name="Wu X."/>
            <person name="de Brujin I."/>
            <person name="Lundin D."/>
            <person name="Andersson A."/>
            <person name="Bertilsson S."/>
            <person name="Dopson M."/>
        </authorList>
    </citation>
    <scope>NUCLEOTIDE SEQUENCE</scope>
    <source>
        <strain evidence="1">TM448A07702</strain>
    </source>
</reference>
<organism evidence="1">
    <name type="scientific">viral metagenome</name>
    <dbReference type="NCBI Taxonomy" id="1070528"/>
    <lineage>
        <taxon>unclassified sequences</taxon>
        <taxon>metagenomes</taxon>
        <taxon>organismal metagenomes</taxon>
    </lineage>
</organism>
<dbReference type="EMBL" id="MT144576">
    <property type="protein sequence ID" value="QJA55189.1"/>
    <property type="molecule type" value="Genomic_DNA"/>
</dbReference>
<accession>A0A6H2A660</accession>
<sequence>MPKDATGAINKMPLADYFIAISEQRLSRCQYHRGILAGDETGDWCELNNYQCGVAYGSYECEEWNNLKGGDNGRNNAKIQD</sequence>
<evidence type="ECO:0000313" key="1">
    <source>
        <dbReference type="EMBL" id="QJA55189.1"/>
    </source>
</evidence>
<proteinExistence type="predicted"/>
<protein>
    <submittedName>
        <fullName evidence="1">Uncharacterized protein</fullName>
    </submittedName>
</protein>
<dbReference type="AlphaFoldDB" id="A0A6H2A660"/>
<name>A0A6H2A660_9ZZZZ</name>
<gene>
    <name evidence="1" type="ORF">TM448A07702_0001</name>
</gene>